<protein>
    <recommendedName>
        <fullName evidence="9">Pycsar effector protein domain-containing protein</fullName>
    </recommendedName>
</protein>
<reference evidence="10 11" key="1">
    <citation type="submission" date="2015-01" db="EMBL/GenBank/DDBJ databases">
        <title>Enhanced salinomycin production by adjusting the supply of polyketide extender units in Streptomyce albus DSM 41398.</title>
        <authorList>
            <person name="Lu C."/>
        </authorList>
    </citation>
    <scope>NUCLEOTIDE SEQUENCE [LARGE SCALE GENOMIC DNA]</scope>
    <source>
        <strain evidence="11">ATCC 21838 / DSM 41398 / FERM P-419 / JCM 4703 / NBRC 107858</strain>
    </source>
</reference>
<keyword evidence="6" id="KW-0051">Antiviral defense</keyword>
<keyword evidence="5 8" id="KW-1133">Transmembrane helix</keyword>
<feature type="transmembrane region" description="Helical" evidence="8">
    <location>
        <begin position="37"/>
        <end position="56"/>
    </location>
</feature>
<dbReference type="InterPro" id="IPR043760">
    <property type="entry name" value="PycTM_dom"/>
</dbReference>
<evidence type="ECO:0000256" key="6">
    <source>
        <dbReference type="ARBA" id="ARBA00023118"/>
    </source>
</evidence>
<evidence type="ECO:0000256" key="1">
    <source>
        <dbReference type="ARBA" id="ARBA00004236"/>
    </source>
</evidence>
<evidence type="ECO:0000256" key="8">
    <source>
        <dbReference type="SAM" id="Phobius"/>
    </source>
</evidence>
<evidence type="ECO:0000256" key="7">
    <source>
        <dbReference type="ARBA" id="ARBA00023136"/>
    </source>
</evidence>
<evidence type="ECO:0000313" key="11">
    <source>
        <dbReference type="Proteomes" id="UP000031523"/>
    </source>
</evidence>
<dbReference type="Pfam" id="PF18967">
    <property type="entry name" value="PycTM"/>
    <property type="match status" value="1"/>
</dbReference>
<feature type="transmembrane region" description="Helical" evidence="8">
    <location>
        <begin position="135"/>
        <end position="156"/>
    </location>
</feature>
<keyword evidence="11" id="KW-1185">Reference proteome</keyword>
<dbReference type="GO" id="GO:0051607">
    <property type="term" value="P:defense response to virus"/>
    <property type="evidence" value="ECO:0007669"/>
    <property type="project" value="UniProtKB-KW"/>
</dbReference>
<proteinExistence type="predicted"/>
<feature type="domain" description="Pycsar effector protein" evidence="9">
    <location>
        <begin position="21"/>
        <end position="153"/>
    </location>
</feature>
<keyword evidence="3 8" id="KW-0812">Transmembrane</keyword>
<keyword evidence="7 8" id="KW-0472">Membrane</keyword>
<sequence>MATTTGPAAPGDEAAQQRIAALVAGVQSDLARTESKAGLLLALSAAALAALLSAAVTLDLPAAVAVTGALAAAALLAATALLLLAVRPDLTGTGWTSWPALGDEELRAQLLGGYRVEHLRFLAALALRKFRLIRAAVDCLLAGLGLVAVAGVLAGVG</sequence>
<keyword evidence="4" id="KW-0547">Nucleotide-binding</keyword>
<dbReference type="GO" id="GO:0005886">
    <property type="term" value="C:plasma membrane"/>
    <property type="evidence" value="ECO:0007669"/>
    <property type="project" value="UniProtKB-SubCell"/>
</dbReference>
<accession>A0A0B5ES59</accession>
<evidence type="ECO:0000256" key="3">
    <source>
        <dbReference type="ARBA" id="ARBA00022692"/>
    </source>
</evidence>
<evidence type="ECO:0000313" key="10">
    <source>
        <dbReference type="EMBL" id="AJE82120.1"/>
    </source>
</evidence>
<gene>
    <name evidence="10" type="ORF">SLNWT_1744</name>
</gene>
<dbReference type="EMBL" id="CP010519">
    <property type="protein sequence ID" value="AJE82120.1"/>
    <property type="molecule type" value="Genomic_DNA"/>
</dbReference>
<name>A0A0B5ES59_STRA4</name>
<comment type="subcellular location">
    <subcellularLocation>
        <location evidence="1">Cell membrane</location>
    </subcellularLocation>
</comment>
<evidence type="ECO:0000256" key="4">
    <source>
        <dbReference type="ARBA" id="ARBA00022741"/>
    </source>
</evidence>
<keyword evidence="2" id="KW-1003">Cell membrane</keyword>
<dbReference type="GO" id="GO:0000166">
    <property type="term" value="F:nucleotide binding"/>
    <property type="evidence" value="ECO:0007669"/>
    <property type="project" value="UniProtKB-KW"/>
</dbReference>
<dbReference type="Proteomes" id="UP000031523">
    <property type="component" value="Chromosome"/>
</dbReference>
<organism evidence="10 11">
    <name type="scientific">Streptomyces albus (strain ATCC 21838 / DSM 41398 / FERM P-419 / JCM 4703 / NBRC 107858)</name>
    <dbReference type="NCBI Taxonomy" id="1081613"/>
    <lineage>
        <taxon>Bacteria</taxon>
        <taxon>Bacillati</taxon>
        <taxon>Actinomycetota</taxon>
        <taxon>Actinomycetes</taxon>
        <taxon>Kitasatosporales</taxon>
        <taxon>Streptomycetaceae</taxon>
        <taxon>Streptomyces</taxon>
    </lineage>
</organism>
<evidence type="ECO:0000256" key="5">
    <source>
        <dbReference type="ARBA" id="ARBA00022989"/>
    </source>
</evidence>
<feature type="transmembrane region" description="Helical" evidence="8">
    <location>
        <begin position="62"/>
        <end position="86"/>
    </location>
</feature>
<dbReference type="KEGG" id="sals:SLNWT_1744"/>
<evidence type="ECO:0000256" key="2">
    <source>
        <dbReference type="ARBA" id="ARBA00022475"/>
    </source>
</evidence>
<dbReference type="AlphaFoldDB" id="A0A0B5ES59"/>
<evidence type="ECO:0000259" key="9">
    <source>
        <dbReference type="Pfam" id="PF18967"/>
    </source>
</evidence>